<accession>A0A0C2SA47</accession>
<dbReference type="EMBL" id="KN818311">
    <property type="protein sequence ID" value="KIL59680.1"/>
    <property type="molecule type" value="Genomic_DNA"/>
</dbReference>
<proteinExistence type="predicted"/>
<dbReference type="OrthoDB" id="3067888at2759"/>
<dbReference type="Proteomes" id="UP000054549">
    <property type="component" value="Unassembled WGS sequence"/>
</dbReference>
<protein>
    <submittedName>
        <fullName evidence="1">Uncharacterized protein</fullName>
    </submittedName>
</protein>
<dbReference type="InParanoid" id="A0A0C2SA47"/>
<reference evidence="1 2" key="1">
    <citation type="submission" date="2014-04" db="EMBL/GenBank/DDBJ databases">
        <title>Evolutionary Origins and Diversification of the Mycorrhizal Mutualists.</title>
        <authorList>
            <consortium name="DOE Joint Genome Institute"/>
            <consortium name="Mycorrhizal Genomics Consortium"/>
            <person name="Kohler A."/>
            <person name="Kuo A."/>
            <person name="Nagy L.G."/>
            <person name="Floudas D."/>
            <person name="Copeland A."/>
            <person name="Barry K.W."/>
            <person name="Cichocki N."/>
            <person name="Veneault-Fourrey C."/>
            <person name="LaButti K."/>
            <person name="Lindquist E.A."/>
            <person name="Lipzen A."/>
            <person name="Lundell T."/>
            <person name="Morin E."/>
            <person name="Murat C."/>
            <person name="Riley R."/>
            <person name="Ohm R."/>
            <person name="Sun H."/>
            <person name="Tunlid A."/>
            <person name="Henrissat B."/>
            <person name="Grigoriev I.V."/>
            <person name="Hibbett D.S."/>
            <person name="Martin F."/>
        </authorList>
    </citation>
    <scope>NUCLEOTIDE SEQUENCE [LARGE SCALE GENOMIC DNA]</scope>
    <source>
        <strain evidence="1 2">Koide BX008</strain>
    </source>
</reference>
<sequence length="142" mass="15551">MSFTRTLTFRSENLGRLSVLILTFDDNKTPGIYNTVFPTAFKVSAFGAKGPYEFTVIYKSELGFTRAQISSDDTVVPASTYTHINVGQKTILTKTSEPTVYSFSDPESIAPPTGQMVAQNDTDGKENIGVGMCSRHVYNLSC</sequence>
<name>A0A0C2SA47_AMAMK</name>
<dbReference type="AlphaFoldDB" id="A0A0C2SA47"/>
<keyword evidence="2" id="KW-1185">Reference proteome</keyword>
<evidence type="ECO:0000313" key="1">
    <source>
        <dbReference type="EMBL" id="KIL59680.1"/>
    </source>
</evidence>
<evidence type="ECO:0000313" key="2">
    <source>
        <dbReference type="Proteomes" id="UP000054549"/>
    </source>
</evidence>
<dbReference type="HOGENOM" id="CLU_1815321_0_0_1"/>
<organism evidence="1 2">
    <name type="scientific">Amanita muscaria (strain Koide BX008)</name>
    <dbReference type="NCBI Taxonomy" id="946122"/>
    <lineage>
        <taxon>Eukaryota</taxon>
        <taxon>Fungi</taxon>
        <taxon>Dikarya</taxon>
        <taxon>Basidiomycota</taxon>
        <taxon>Agaricomycotina</taxon>
        <taxon>Agaricomycetes</taxon>
        <taxon>Agaricomycetidae</taxon>
        <taxon>Agaricales</taxon>
        <taxon>Pluteineae</taxon>
        <taxon>Amanitaceae</taxon>
        <taxon>Amanita</taxon>
    </lineage>
</organism>
<gene>
    <name evidence="1" type="ORF">M378DRAFT_168935</name>
</gene>